<evidence type="ECO:0000313" key="2">
    <source>
        <dbReference type="Proteomes" id="UP000187209"/>
    </source>
</evidence>
<evidence type="ECO:0000313" key="1">
    <source>
        <dbReference type="EMBL" id="OMJ73780.1"/>
    </source>
</evidence>
<dbReference type="AlphaFoldDB" id="A0A1R2BB05"/>
<gene>
    <name evidence="1" type="ORF">SteCoe_27453</name>
</gene>
<accession>A0A1R2BB05</accession>
<dbReference type="OrthoDB" id="313602at2759"/>
<proteinExistence type="predicted"/>
<dbReference type="EMBL" id="MPUH01000796">
    <property type="protein sequence ID" value="OMJ73780.1"/>
    <property type="molecule type" value="Genomic_DNA"/>
</dbReference>
<keyword evidence="2" id="KW-1185">Reference proteome</keyword>
<organism evidence="1 2">
    <name type="scientific">Stentor coeruleus</name>
    <dbReference type="NCBI Taxonomy" id="5963"/>
    <lineage>
        <taxon>Eukaryota</taxon>
        <taxon>Sar</taxon>
        <taxon>Alveolata</taxon>
        <taxon>Ciliophora</taxon>
        <taxon>Postciliodesmatophora</taxon>
        <taxon>Heterotrichea</taxon>
        <taxon>Heterotrichida</taxon>
        <taxon>Stentoridae</taxon>
        <taxon>Stentor</taxon>
    </lineage>
</organism>
<dbReference type="Proteomes" id="UP000187209">
    <property type="component" value="Unassembled WGS sequence"/>
</dbReference>
<sequence length="417" mass="48751">MKSAKQPKQQINTNLLENKKTIKKAYQELSSQNDESSLLQCSSDMMDKLMEILKYAQDETGKLLLSFQKEIELKTSENWPSFKVFFPIVTSWVSNNKILTIREVKAQENVLQHLEKSIKQYQVLCKVTKDPEEANLSKQVLELLLESKKRIKAAYKKEEIKFSGRTHTTAQEQKSIQEIFSFYSKQHIMVGKNPTFDMLGETVENMDSGSFLHFCKNFDICSNKKVDNKRYLTKEEVIKIFKHSATLQKSMNLQGFTNSLDEIAELYFNEEYEKLVPFKCSSLDLDKKRVMLFEILKLDNPKYVNKACLPIRTPFGPSHDKVIKPTIGKKLVVPNEDEVKEQIFKYKTEKKSKNQAIQEEKGKEVNEKAKMADMKLKEKKEQEELKKRKDIFRMEDLTKAKYNDFDEENRLEDLING</sequence>
<comment type="caution">
    <text evidence="1">The sequence shown here is derived from an EMBL/GenBank/DDBJ whole genome shotgun (WGS) entry which is preliminary data.</text>
</comment>
<name>A0A1R2BB05_9CILI</name>
<reference evidence="1 2" key="1">
    <citation type="submission" date="2016-11" db="EMBL/GenBank/DDBJ databases">
        <title>The macronuclear genome of Stentor coeruleus: a giant cell with tiny introns.</title>
        <authorList>
            <person name="Slabodnick M."/>
            <person name="Ruby J.G."/>
            <person name="Reiff S.B."/>
            <person name="Swart E.C."/>
            <person name="Gosai S."/>
            <person name="Prabakaran S."/>
            <person name="Witkowska E."/>
            <person name="Larue G.E."/>
            <person name="Fisher S."/>
            <person name="Freeman R.M."/>
            <person name="Gunawardena J."/>
            <person name="Chu W."/>
            <person name="Stover N.A."/>
            <person name="Gregory B.D."/>
            <person name="Nowacki M."/>
            <person name="Derisi J."/>
            <person name="Roy S.W."/>
            <person name="Marshall W.F."/>
            <person name="Sood P."/>
        </authorList>
    </citation>
    <scope>NUCLEOTIDE SEQUENCE [LARGE SCALE GENOMIC DNA]</scope>
    <source>
        <strain evidence="1">WM001</strain>
    </source>
</reference>
<protein>
    <submittedName>
        <fullName evidence="1">Uncharacterized protein</fullName>
    </submittedName>
</protein>